<dbReference type="OrthoDB" id="9801441at2"/>
<dbReference type="InterPro" id="IPR032524">
    <property type="entry name" value="ABC_tran_C"/>
</dbReference>
<keyword evidence="8" id="KW-0067">ATP-binding</keyword>
<evidence type="ECO:0000313" key="15">
    <source>
        <dbReference type="Proteomes" id="UP000308489"/>
    </source>
</evidence>
<evidence type="ECO:0000256" key="4">
    <source>
        <dbReference type="ARBA" id="ARBA00022730"/>
    </source>
</evidence>
<reference evidence="14 15" key="1">
    <citation type="submission" date="2019-05" db="EMBL/GenBank/DDBJ databases">
        <authorList>
            <consortium name="Pathogen Informatics"/>
        </authorList>
    </citation>
    <scope>NUCLEOTIDE SEQUENCE [LARGE SCALE GENOMIC DNA]</scope>
    <source>
        <strain evidence="14 15">NCTC503</strain>
    </source>
</reference>
<keyword evidence="6" id="KW-0547">Nucleotide-binding</keyword>
<sequence length="641" mass="73450">MNLISIENLSKSYSEKILFHKVSIGINEGDKIGVIGVNGTGKSTLLKIISGIETYDEGNIIKNNKVHIEYLPQNPEFNENSTVLNEVFNGNSPIMNTLREYETALDGAEKNPEDLEIQNKIISLSSKIDSLNGWNIESDAKIILNKLGLRDLNKKISTLSGGQRKRVALARTLITPSEILILDEPTNHMDNDTIAWLEEFLNGRKGAIIMITHDRYFLDRVSNKIVELDNGNLYAYEGNFSIFLEKKLEREAMETATEDKRQNLLRRELSWIKRGAKARTTKQKARIQRYEELSEKDGPAKKENLDISTAHSRLGNKIIEINNICKKFSQKELIKDFSYTMVKEDRIGIIGENGVGKSTLMNLIYGNLKLDSGSIDIGETVKVGYFSQGNYHMKEELRVIEYIKETAEFVETANGDRISASQMLEKFLFPPETQWTPIYKLSGGEKRRLFLLKVLIEAPNVLLLDEPTNDLDISTLQILEDYIENFNGPVMAVSHDRYFLDKISNKIFSFEGGGNVLEHTGNYSDFINFKQNLSTEKEEKSEIKKETVDKPMDKKCDKPKKALKFSYKEQREYEEIENIIASIEENLDNIKVEISKNSTNYSKLQELLQEEAETENLLEEKMERWEYLNELAEKIEESKKN</sequence>
<evidence type="ECO:0000313" key="14">
    <source>
        <dbReference type="EMBL" id="VTQ83670.1"/>
    </source>
</evidence>
<dbReference type="Pfam" id="PF00005">
    <property type="entry name" value="ABC_tran"/>
    <property type="match status" value="2"/>
</dbReference>
<dbReference type="InterPro" id="IPR017871">
    <property type="entry name" value="ABC_transporter-like_CS"/>
</dbReference>
<keyword evidence="7" id="KW-0378">Hydrolase</keyword>
<dbReference type="FunFam" id="3.40.50.300:FF:000011">
    <property type="entry name" value="Putative ABC transporter ATP-binding component"/>
    <property type="match status" value="1"/>
</dbReference>
<dbReference type="CDD" id="cd03221">
    <property type="entry name" value="ABCF_EF-3"/>
    <property type="match status" value="2"/>
</dbReference>
<dbReference type="InterPro" id="IPR032781">
    <property type="entry name" value="ABC_tran_Xtn"/>
</dbReference>
<dbReference type="GO" id="GO:0006417">
    <property type="term" value="P:regulation of translation"/>
    <property type="evidence" value="ECO:0007669"/>
    <property type="project" value="UniProtKB-KW"/>
</dbReference>
<dbReference type="InterPro" id="IPR027417">
    <property type="entry name" value="P-loop_NTPase"/>
</dbReference>
<evidence type="ECO:0000256" key="2">
    <source>
        <dbReference type="ARBA" id="ARBA00022490"/>
    </source>
</evidence>
<dbReference type="SUPFAM" id="SSF52540">
    <property type="entry name" value="P-loop containing nucleoside triphosphate hydrolases"/>
    <property type="match status" value="2"/>
</dbReference>
<dbReference type="GO" id="GO:0003677">
    <property type="term" value="F:DNA binding"/>
    <property type="evidence" value="ECO:0007669"/>
    <property type="project" value="InterPro"/>
</dbReference>
<evidence type="ECO:0000256" key="7">
    <source>
        <dbReference type="ARBA" id="ARBA00022801"/>
    </source>
</evidence>
<dbReference type="InterPro" id="IPR003439">
    <property type="entry name" value="ABC_transporter-like_ATP-bd"/>
</dbReference>
<evidence type="ECO:0000256" key="10">
    <source>
        <dbReference type="ARBA" id="ARBA00022884"/>
    </source>
</evidence>
<dbReference type="InterPro" id="IPR003593">
    <property type="entry name" value="AAA+_ATPase"/>
</dbReference>
<dbReference type="EMBL" id="LR590481">
    <property type="protein sequence ID" value="VTQ83670.1"/>
    <property type="molecule type" value="Genomic_DNA"/>
</dbReference>
<dbReference type="AlphaFoldDB" id="A0A4U9R4P5"/>
<protein>
    <submittedName>
        <fullName evidence="14">ABC transporter</fullName>
    </submittedName>
</protein>
<evidence type="ECO:0000256" key="1">
    <source>
        <dbReference type="ARBA" id="ARBA00005868"/>
    </source>
</evidence>
<dbReference type="PANTHER" id="PTHR42855">
    <property type="entry name" value="ABC TRANSPORTER ATP-BINDING SUBUNIT"/>
    <property type="match status" value="1"/>
</dbReference>
<gene>
    <name evidence="14" type="ORF">NCTC503_00397</name>
</gene>
<dbReference type="Gene3D" id="3.40.50.300">
    <property type="entry name" value="P-loop containing nucleotide triphosphate hydrolases"/>
    <property type="match status" value="2"/>
</dbReference>
<dbReference type="KEGG" id="hhw:NCTC503_00397"/>
<evidence type="ECO:0000256" key="11">
    <source>
        <dbReference type="ARBA" id="ARBA00022917"/>
    </source>
</evidence>
<organism evidence="14 15">
    <name type="scientific">Hathewaya histolytica</name>
    <name type="common">Clostridium histolyticum</name>
    <dbReference type="NCBI Taxonomy" id="1498"/>
    <lineage>
        <taxon>Bacteria</taxon>
        <taxon>Bacillati</taxon>
        <taxon>Bacillota</taxon>
        <taxon>Clostridia</taxon>
        <taxon>Eubacteriales</taxon>
        <taxon>Clostridiaceae</taxon>
        <taxon>Hathewaya</taxon>
    </lineage>
</organism>
<name>A0A4U9R4P5_HATHI</name>
<dbReference type="RefSeq" id="WP_138209202.1">
    <property type="nucleotide sequence ID" value="NZ_CBCRUQ010000008.1"/>
</dbReference>
<keyword evidence="2" id="KW-0963">Cytoplasm</keyword>
<dbReference type="GO" id="GO:0006412">
    <property type="term" value="P:translation"/>
    <property type="evidence" value="ECO:0007669"/>
    <property type="project" value="UniProtKB-KW"/>
</dbReference>
<keyword evidence="12" id="KW-0175">Coiled coil</keyword>
<dbReference type="SMART" id="SM00382">
    <property type="entry name" value="AAA"/>
    <property type="match status" value="2"/>
</dbReference>
<dbReference type="PROSITE" id="PS00211">
    <property type="entry name" value="ABC_TRANSPORTER_1"/>
    <property type="match status" value="2"/>
</dbReference>
<dbReference type="PROSITE" id="PS50893">
    <property type="entry name" value="ABC_TRANSPORTER_2"/>
    <property type="match status" value="2"/>
</dbReference>
<keyword evidence="5" id="KW-0677">Repeat</keyword>
<feature type="domain" description="ABC transporter" evidence="13">
    <location>
        <begin position="4"/>
        <end position="255"/>
    </location>
</feature>
<feature type="coiled-coil region" evidence="12">
    <location>
        <begin position="573"/>
        <end position="624"/>
    </location>
</feature>
<keyword evidence="9" id="KW-0810">Translation regulation</keyword>
<dbReference type="FunFam" id="3.40.50.300:FF:000183">
    <property type="entry name" value="ABC transporter ATP-binding protein yjjK"/>
    <property type="match status" value="1"/>
</dbReference>
<dbReference type="GO" id="GO:0000049">
    <property type="term" value="F:tRNA binding"/>
    <property type="evidence" value="ECO:0007669"/>
    <property type="project" value="UniProtKB-KW"/>
</dbReference>
<dbReference type="GO" id="GO:0005524">
    <property type="term" value="F:ATP binding"/>
    <property type="evidence" value="ECO:0007669"/>
    <property type="project" value="UniProtKB-KW"/>
</dbReference>
<dbReference type="Gene3D" id="1.10.287.380">
    <property type="entry name" value="Valyl-tRNA synthetase, C-terminal domain"/>
    <property type="match status" value="1"/>
</dbReference>
<dbReference type="InterPro" id="IPR037118">
    <property type="entry name" value="Val-tRNA_synth_C_sf"/>
</dbReference>
<dbReference type="InterPro" id="IPR051309">
    <property type="entry name" value="ABCF_ATPase"/>
</dbReference>
<dbReference type="Pfam" id="PF12848">
    <property type="entry name" value="ABC_tran_Xtn"/>
    <property type="match status" value="1"/>
</dbReference>
<dbReference type="Pfam" id="PF16326">
    <property type="entry name" value="ABC_tran_CTD"/>
    <property type="match status" value="1"/>
</dbReference>
<dbReference type="GO" id="GO:0019843">
    <property type="term" value="F:rRNA binding"/>
    <property type="evidence" value="ECO:0007669"/>
    <property type="project" value="UniProtKB-KW"/>
</dbReference>
<evidence type="ECO:0000256" key="3">
    <source>
        <dbReference type="ARBA" id="ARBA00022555"/>
    </source>
</evidence>
<proteinExistence type="inferred from homology"/>
<keyword evidence="10" id="KW-0694">RNA-binding</keyword>
<dbReference type="PANTHER" id="PTHR42855:SF1">
    <property type="entry name" value="ABC TRANSPORTER DOMAIN-CONTAINING PROTEIN"/>
    <property type="match status" value="1"/>
</dbReference>
<evidence type="ECO:0000256" key="5">
    <source>
        <dbReference type="ARBA" id="ARBA00022737"/>
    </source>
</evidence>
<evidence type="ECO:0000256" key="8">
    <source>
        <dbReference type="ARBA" id="ARBA00022840"/>
    </source>
</evidence>
<keyword evidence="4" id="KW-0699">rRNA-binding</keyword>
<keyword evidence="3" id="KW-0820">tRNA-binding</keyword>
<keyword evidence="15" id="KW-1185">Reference proteome</keyword>
<dbReference type="GO" id="GO:0016887">
    <property type="term" value="F:ATP hydrolysis activity"/>
    <property type="evidence" value="ECO:0007669"/>
    <property type="project" value="InterPro"/>
</dbReference>
<accession>A0A4U9R4P5</accession>
<evidence type="ECO:0000256" key="6">
    <source>
        <dbReference type="ARBA" id="ARBA00022741"/>
    </source>
</evidence>
<evidence type="ECO:0000256" key="12">
    <source>
        <dbReference type="SAM" id="Coils"/>
    </source>
</evidence>
<dbReference type="Proteomes" id="UP000308489">
    <property type="component" value="Chromosome 1"/>
</dbReference>
<keyword evidence="11" id="KW-0648">Protein biosynthesis</keyword>
<evidence type="ECO:0000256" key="9">
    <source>
        <dbReference type="ARBA" id="ARBA00022845"/>
    </source>
</evidence>
<evidence type="ECO:0000259" key="13">
    <source>
        <dbReference type="PROSITE" id="PS50893"/>
    </source>
</evidence>
<feature type="domain" description="ABC transporter" evidence="13">
    <location>
        <begin position="319"/>
        <end position="539"/>
    </location>
</feature>
<comment type="similarity">
    <text evidence="1">Belongs to the ABC transporter superfamily. ABCF family. Translational throttle EttA subfamily.</text>
</comment>